<proteinExistence type="inferred from homology"/>
<dbReference type="SUPFAM" id="SSF47203">
    <property type="entry name" value="Acyl-CoA dehydrogenase C-terminal domain-like"/>
    <property type="match status" value="1"/>
</dbReference>
<accession>A0ABW0I1Q7</accession>
<comment type="cofactor">
    <cofactor evidence="1 5">
        <name>FAD</name>
        <dbReference type="ChEBI" id="CHEBI:57692"/>
    </cofactor>
</comment>
<dbReference type="Gene3D" id="1.20.140.10">
    <property type="entry name" value="Butyryl-CoA Dehydrogenase, subunit A, domain 3"/>
    <property type="match status" value="2"/>
</dbReference>
<keyword evidence="11" id="KW-1185">Reference proteome</keyword>
<evidence type="ECO:0000259" key="8">
    <source>
        <dbReference type="Pfam" id="PF02771"/>
    </source>
</evidence>
<dbReference type="RefSeq" id="WP_378139733.1">
    <property type="nucleotide sequence ID" value="NZ_JBHSMI010000067.1"/>
</dbReference>
<evidence type="ECO:0000256" key="5">
    <source>
        <dbReference type="RuleBase" id="RU362125"/>
    </source>
</evidence>
<evidence type="ECO:0000259" key="6">
    <source>
        <dbReference type="Pfam" id="PF00441"/>
    </source>
</evidence>
<dbReference type="EMBL" id="JBHSMI010000067">
    <property type="protein sequence ID" value="MFC5407244.1"/>
    <property type="molecule type" value="Genomic_DNA"/>
</dbReference>
<feature type="domain" description="Acyl-CoA dehydrogenase/oxidase C-terminal" evidence="6">
    <location>
        <begin position="253"/>
        <end position="419"/>
    </location>
</feature>
<dbReference type="InterPro" id="IPR037069">
    <property type="entry name" value="AcylCoA_DH/ox_N_sf"/>
</dbReference>
<dbReference type="Pfam" id="PF00441">
    <property type="entry name" value="Acyl-CoA_dh_1"/>
    <property type="match status" value="1"/>
</dbReference>
<dbReference type="InterPro" id="IPR006091">
    <property type="entry name" value="Acyl-CoA_Oxase/DH_mid-dom"/>
</dbReference>
<comment type="caution">
    <text evidence="10">The sequence shown here is derived from an EMBL/GenBank/DDBJ whole genome shotgun (WGS) entry which is preliminary data.</text>
</comment>
<feature type="domain" description="Acyl-CoA dehydrogenase-like C-terminal" evidence="9">
    <location>
        <begin position="468"/>
        <end position="571"/>
    </location>
</feature>
<name>A0ABW0I1Q7_9BACL</name>
<evidence type="ECO:0000259" key="9">
    <source>
        <dbReference type="Pfam" id="PF21263"/>
    </source>
</evidence>
<dbReference type="InterPro" id="IPR009100">
    <property type="entry name" value="AcylCoA_DH/oxidase_NM_dom_sf"/>
</dbReference>
<dbReference type="Gene3D" id="2.40.110.10">
    <property type="entry name" value="Butyryl-CoA Dehydrogenase, subunit A, domain 2"/>
    <property type="match status" value="1"/>
</dbReference>
<gene>
    <name evidence="10" type="ORF">ACFPOF_31330</name>
</gene>
<comment type="similarity">
    <text evidence="2 5">Belongs to the acyl-CoA dehydrogenase family.</text>
</comment>
<dbReference type="Pfam" id="PF02770">
    <property type="entry name" value="Acyl-CoA_dh_M"/>
    <property type="match status" value="1"/>
</dbReference>
<evidence type="ECO:0000256" key="4">
    <source>
        <dbReference type="ARBA" id="ARBA00022827"/>
    </source>
</evidence>
<evidence type="ECO:0000313" key="10">
    <source>
        <dbReference type="EMBL" id="MFC5407244.1"/>
    </source>
</evidence>
<keyword evidence="4 5" id="KW-0274">FAD</keyword>
<feature type="domain" description="Acyl-CoA dehydrogenase/oxidase N-terminal" evidence="8">
    <location>
        <begin position="32"/>
        <end position="144"/>
    </location>
</feature>
<dbReference type="InterPro" id="IPR049426">
    <property type="entry name" value="Acyl-CoA-dh-like_C"/>
</dbReference>
<dbReference type="InterPro" id="IPR036250">
    <property type="entry name" value="AcylCo_DH-like_C"/>
</dbReference>
<keyword evidence="3 5" id="KW-0285">Flavoprotein</keyword>
<organism evidence="10 11">
    <name type="scientific">Cohnella soli</name>
    <dbReference type="NCBI Taxonomy" id="425005"/>
    <lineage>
        <taxon>Bacteria</taxon>
        <taxon>Bacillati</taxon>
        <taxon>Bacillota</taxon>
        <taxon>Bacilli</taxon>
        <taxon>Bacillales</taxon>
        <taxon>Paenibacillaceae</taxon>
        <taxon>Cohnella</taxon>
    </lineage>
</organism>
<dbReference type="InterPro" id="IPR006089">
    <property type="entry name" value="Acyl-CoA_DH_CS"/>
</dbReference>
<dbReference type="Pfam" id="PF21263">
    <property type="entry name" value="Acyl-CoA-dh_C"/>
    <property type="match status" value="1"/>
</dbReference>
<dbReference type="InterPro" id="IPR046373">
    <property type="entry name" value="Acyl-CoA_Oxase/DH_mid-dom_sf"/>
</dbReference>
<evidence type="ECO:0000256" key="2">
    <source>
        <dbReference type="ARBA" id="ARBA00009347"/>
    </source>
</evidence>
<dbReference type="InterPro" id="IPR009075">
    <property type="entry name" value="AcylCo_DH/oxidase_C"/>
</dbReference>
<evidence type="ECO:0000259" key="7">
    <source>
        <dbReference type="Pfam" id="PF02770"/>
    </source>
</evidence>
<dbReference type="PANTHER" id="PTHR43884:SF12">
    <property type="entry name" value="ISOVALERYL-COA DEHYDROGENASE, MITOCHONDRIAL-RELATED"/>
    <property type="match status" value="1"/>
</dbReference>
<evidence type="ECO:0000256" key="1">
    <source>
        <dbReference type="ARBA" id="ARBA00001974"/>
    </source>
</evidence>
<dbReference type="InterPro" id="IPR013786">
    <property type="entry name" value="AcylCoA_DH/ox_N"/>
</dbReference>
<dbReference type="Pfam" id="PF02771">
    <property type="entry name" value="Acyl-CoA_dh_N"/>
    <property type="match status" value="1"/>
</dbReference>
<dbReference type="PROSITE" id="PS00073">
    <property type="entry name" value="ACYL_COA_DH_2"/>
    <property type="match status" value="1"/>
</dbReference>
<dbReference type="Gene3D" id="1.10.540.10">
    <property type="entry name" value="Acyl-CoA dehydrogenase/oxidase, N-terminal domain"/>
    <property type="match status" value="1"/>
</dbReference>
<keyword evidence="5" id="KW-0560">Oxidoreductase</keyword>
<reference evidence="11" key="1">
    <citation type="journal article" date="2019" name="Int. J. Syst. Evol. Microbiol.">
        <title>The Global Catalogue of Microorganisms (GCM) 10K type strain sequencing project: providing services to taxonomists for standard genome sequencing and annotation.</title>
        <authorList>
            <consortium name="The Broad Institute Genomics Platform"/>
            <consortium name="The Broad Institute Genome Sequencing Center for Infectious Disease"/>
            <person name="Wu L."/>
            <person name="Ma J."/>
        </authorList>
    </citation>
    <scope>NUCLEOTIDE SEQUENCE [LARGE SCALE GENOMIC DNA]</scope>
    <source>
        <strain evidence="11">CGMCC 1.18575</strain>
    </source>
</reference>
<sequence length="600" mass="64810">MAQTQGNPVRGGGRFVVEDAKPEHVVTPEDFTEEQLMLADTVRAFVERDVKPRDADIEKLDYSLTVQFMRKAGEIGLLGADIPEAYGGLGLDKTSTTLLAETLAPASSFALSVGAHTGIGTLPIVFFGTQAQKSRWLPKLATGELIAAYCLTEPGSGSDALGARTTAVLTDDGEHYLLNGSKLYITNAGFADVFIVYAKVNGEHFSAFVVERGTQGFSIGQEEHKMGIKGSSTRPLYFEDALIPADQLLGEVGKGHLIAFNILNIGRFKLAAGCLGGMKEAIQLSATYANGRQQFGKPISSFPLIAAKLADMNTRTFVAESMVYRTAGLIDDSLSGVDSAQEDGGLNAAKAIAEYALECSINKVFASEALDDIVDEGVQIHGGCGFIQEYKIERLYRDSRINRIFEGTNEINRLLIPATLLKRALKGELPLIDKAQQLQQELLNPAPLSSRNQEHTPTSAASNILSALKKTFLMVGGLAVQKYGLRLEREQEIVAALADAMIDLYALESALLRTRKLADKSTAAQNPQHAADMVALFAEQAAERAGARSRAVLASLEQGENLRLQLSVLKRLLRFDPTDCSALRKRIAAKVIAEERYVGT</sequence>
<dbReference type="Proteomes" id="UP001596113">
    <property type="component" value="Unassembled WGS sequence"/>
</dbReference>
<evidence type="ECO:0000313" key="11">
    <source>
        <dbReference type="Proteomes" id="UP001596113"/>
    </source>
</evidence>
<protein>
    <submittedName>
        <fullName evidence="10">Acyl-CoA dehydrogenase family protein</fullName>
    </submittedName>
</protein>
<evidence type="ECO:0000256" key="3">
    <source>
        <dbReference type="ARBA" id="ARBA00022630"/>
    </source>
</evidence>
<dbReference type="PROSITE" id="PS00072">
    <property type="entry name" value="ACYL_COA_DH_1"/>
    <property type="match status" value="1"/>
</dbReference>
<dbReference type="SUPFAM" id="SSF56645">
    <property type="entry name" value="Acyl-CoA dehydrogenase NM domain-like"/>
    <property type="match status" value="1"/>
</dbReference>
<dbReference type="PANTHER" id="PTHR43884">
    <property type="entry name" value="ACYL-COA DEHYDROGENASE"/>
    <property type="match status" value="1"/>
</dbReference>
<feature type="domain" description="Acyl-CoA oxidase/dehydrogenase middle" evidence="7">
    <location>
        <begin position="148"/>
        <end position="240"/>
    </location>
</feature>